<evidence type="ECO:0000313" key="1">
    <source>
        <dbReference type="EMBL" id="GAH28529.1"/>
    </source>
</evidence>
<proteinExistence type="predicted"/>
<comment type="caution">
    <text evidence="1">The sequence shown here is derived from an EMBL/GenBank/DDBJ whole genome shotgun (WGS) entry which is preliminary data.</text>
</comment>
<accession>X1FGM9</accession>
<protein>
    <submittedName>
        <fullName evidence="1">Uncharacterized protein</fullName>
    </submittedName>
</protein>
<sequence length="61" mass="7510">MGEYNSIEGVVEHMAILEKKSYLPIQENVEIYNQLFTEYRKLHDYFSREENQVMKNLRRRQ</sequence>
<dbReference type="Gene3D" id="3.30.420.40">
    <property type="match status" value="1"/>
</dbReference>
<organism evidence="1">
    <name type="scientific">marine sediment metagenome</name>
    <dbReference type="NCBI Taxonomy" id="412755"/>
    <lineage>
        <taxon>unclassified sequences</taxon>
        <taxon>metagenomes</taxon>
        <taxon>ecological metagenomes</taxon>
    </lineage>
</organism>
<dbReference type="EMBL" id="BARU01003887">
    <property type="protein sequence ID" value="GAH28529.1"/>
    <property type="molecule type" value="Genomic_DNA"/>
</dbReference>
<name>X1FGM9_9ZZZZ</name>
<reference evidence="1" key="1">
    <citation type="journal article" date="2014" name="Front. Microbiol.">
        <title>High frequency of phylogenetically diverse reductive dehalogenase-homologous genes in deep subseafloor sedimentary metagenomes.</title>
        <authorList>
            <person name="Kawai M."/>
            <person name="Futagami T."/>
            <person name="Toyoda A."/>
            <person name="Takaki Y."/>
            <person name="Nishi S."/>
            <person name="Hori S."/>
            <person name="Arai W."/>
            <person name="Tsubouchi T."/>
            <person name="Morono Y."/>
            <person name="Uchiyama I."/>
            <person name="Ito T."/>
            <person name="Fujiyama A."/>
            <person name="Inagaki F."/>
            <person name="Takami H."/>
        </authorList>
    </citation>
    <scope>NUCLEOTIDE SEQUENCE</scope>
    <source>
        <strain evidence="1">Expedition CK06-06</strain>
    </source>
</reference>
<gene>
    <name evidence="1" type="ORF">S03H2_08119</name>
</gene>
<dbReference type="AlphaFoldDB" id="X1FGM9"/>